<proteinExistence type="predicted"/>
<evidence type="ECO:0000313" key="2">
    <source>
        <dbReference type="EMBL" id="KAK7537563.1"/>
    </source>
</evidence>
<dbReference type="GeneID" id="92028724"/>
<evidence type="ECO:0008006" key="4">
    <source>
        <dbReference type="Google" id="ProtNLM"/>
    </source>
</evidence>
<dbReference type="Proteomes" id="UP001360953">
    <property type="component" value="Unassembled WGS sequence"/>
</dbReference>
<feature type="region of interest" description="Disordered" evidence="1">
    <location>
        <begin position="134"/>
        <end position="163"/>
    </location>
</feature>
<accession>A0ABR1LQX0</accession>
<name>A0ABR1LQX0_9PEZI</name>
<sequence length="163" mass="18322">MLLLVTFVSLYLSHNLFLILVIFLRSVSSSCTLHLPFEALSTACDHPWTYNITPRMIHTNTFHNFWSSGARPTNLGRFPILGRFPGRSPDSALSENVAAKGLRHVVIDRRRAPTPAFPCVPRAPLYNKGLQRCAPSPRPTVPPSFDDPCQRQQFQAPLRRSGE</sequence>
<reference evidence="2 3" key="1">
    <citation type="submission" date="2024-04" db="EMBL/GenBank/DDBJ databases">
        <title>Phyllosticta paracitricarpa is synonymous to the EU quarantine fungus P. citricarpa based on phylogenomic analyses.</title>
        <authorList>
            <consortium name="Lawrence Berkeley National Laboratory"/>
            <person name="Van ingen-buijs V.A."/>
            <person name="Van westerhoven A.C."/>
            <person name="Haridas S."/>
            <person name="Skiadas P."/>
            <person name="Martin F."/>
            <person name="Groenewald J.Z."/>
            <person name="Crous P.W."/>
            <person name="Seidl M.F."/>
        </authorList>
    </citation>
    <scope>NUCLEOTIDE SEQUENCE [LARGE SCALE GENOMIC DNA]</scope>
    <source>
        <strain evidence="2 3">CPC 17464</strain>
    </source>
</reference>
<keyword evidence="3" id="KW-1185">Reference proteome</keyword>
<gene>
    <name evidence="2" type="ORF">J3D65DRAFT_387606</name>
</gene>
<comment type="caution">
    <text evidence="2">The sequence shown here is derived from an EMBL/GenBank/DDBJ whole genome shotgun (WGS) entry which is preliminary data.</text>
</comment>
<dbReference type="EMBL" id="JBBPEH010000006">
    <property type="protein sequence ID" value="KAK7537563.1"/>
    <property type="molecule type" value="Genomic_DNA"/>
</dbReference>
<protein>
    <recommendedName>
        <fullName evidence="4">Secreted protein</fullName>
    </recommendedName>
</protein>
<organism evidence="2 3">
    <name type="scientific">Phyllosticta citribraziliensis</name>
    <dbReference type="NCBI Taxonomy" id="989973"/>
    <lineage>
        <taxon>Eukaryota</taxon>
        <taxon>Fungi</taxon>
        <taxon>Dikarya</taxon>
        <taxon>Ascomycota</taxon>
        <taxon>Pezizomycotina</taxon>
        <taxon>Dothideomycetes</taxon>
        <taxon>Dothideomycetes incertae sedis</taxon>
        <taxon>Botryosphaeriales</taxon>
        <taxon>Phyllostictaceae</taxon>
        <taxon>Phyllosticta</taxon>
    </lineage>
</organism>
<evidence type="ECO:0000313" key="3">
    <source>
        <dbReference type="Proteomes" id="UP001360953"/>
    </source>
</evidence>
<dbReference type="RefSeq" id="XP_066655714.1">
    <property type="nucleotide sequence ID" value="XM_066795818.1"/>
</dbReference>
<evidence type="ECO:0000256" key="1">
    <source>
        <dbReference type="SAM" id="MobiDB-lite"/>
    </source>
</evidence>